<gene>
    <name evidence="1" type="ORF">GCM10011410_10310</name>
</gene>
<evidence type="ECO:0000313" key="2">
    <source>
        <dbReference type="Proteomes" id="UP000641514"/>
    </source>
</evidence>
<dbReference type="AlphaFoldDB" id="A0A916XBK5"/>
<keyword evidence="2" id="KW-1185">Reference proteome</keyword>
<reference evidence="1" key="1">
    <citation type="journal article" date="2014" name="Int. J. Syst. Evol. Microbiol.">
        <title>Complete genome sequence of Corynebacterium casei LMG S-19264T (=DSM 44701T), isolated from a smear-ripened cheese.</title>
        <authorList>
            <consortium name="US DOE Joint Genome Institute (JGI-PGF)"/>
            <person name="Walter F."/>
            <person name="Albersmeier A."/>
            <person name="Kalinowski J."/>
            <person name="Ruckert C."/>
        </authorList>
    </citation>
    <scope>NUCLEOTIDE SEQUENCE</scope>
    <source>
        <strain evidence="1">CGMCC 1.15478</strain>
    </source>
</reference>
<dbReference type="EMBL" id="BMJH01000001">
    <property type="protein sequence ID" value="GGC59816.1"/>
    <property type="molecule type" value="Genomic_DNA"/>
</dbReference>
<organism evidence="1 2">
    <name type="scientific">Hoyosella rhizosphaerae</name>
    <dbReference type="NCBI Taxonomy" id="1755582"/>
    <lineage>
        <taxon>Bacteria</taxon>
        <taxon>Bacillati</taxon>
        <taxon>Actinomycetota</taxon>
        <taxon>Actinomycetes</taxon>
        <taxon>Mycobacteriales</taxon>
        <taxon>Hoyosellaceae</taxon>
        <taxon>Hoyosella</taxon>
    </lineage>
</organism>
<proteinExistence type="predicted"/>
<reference evidence="1" key="2">
    <citation type="submission" date="2020-09" db="EMBL/GenBank/DDBJ databases">
        <authorList>
            <person name="Sun Q."/>
            <person name="Zhou Y."/>
        </authorList>
    </citation>
    <scope>NUCLEOTIDE SEQUENCE</scope>
    <source>
        <strain evidence="1">CGMCC 1.15478</strain>
    </source>
</reference>
<comment type="caution">
    <text evidence="1">The sequence shown here is derived from an EMBL/GenBank/DDBJ whole genome shotgun (WGS) entry which is preliminary data.</text>
</comment>
<name>A0A916XBK5_9ACTN</name>
<sequence length="80" mass="8826">MINETTLLRFLSAADGGTGTAGYRGECSHNLASDVRQTPGESSPEWWMSGIADISFHLRGANVRQRSRYSAIVWRPTLLT</sequence>
<dbReference type="Proteomes" id="UP000641514">
    <property type="component" value="Unassembled WGS sequence"/>
</dbReference>
<protein>
    <submittedName>
        <fullName evidence="1">Uncharacterized protein</fullName>
    </submittedName>
</protein>
<evidence type="ECO:0000313" key="1">
    <source>
        <dbReference type="EMBL" id="GGC59816.1"/>
    </source>
</evidence>
<accession>A0A916XBK5</accession>